<evidence type="ECO:0000313" key="10">
    <source>
        <dbReference type="EMBL" id="KAL0478842.1"/>
    </source>
</evidence>
<dbReference type="GO" id="GO:0017059">
    <property type="term" value="C:serine palmitoyltransferase complex"/>
    <property type="evidence" value="ECO:0007669"/>
    <property type="project" value="TreeGrafter"/>
</dbReference>
<gene>
    <name evidence="10" type="ORF">AKO1_008237</name>
</gene>
<dbReference type="InterPro" id="IPR004839">
    <property type="entry name" value="Aminotransferase_I/II_large"/>
</dbReference>
<comment type="similarity">
    <text evidence="2 7">Belongs to the class-II pyridoxal-phosphate-dependent aminotransferase family.</text>
</comment>
<feature type="transmembrane region" description="Helical" evidence="8">
    <location>
        <begin position="6"/>
        <end position="24"/>
    </location>
</feature>
<keyword evidence="5 7" id="KW-0663">Pyridoxal phosphate</keyword>
<keyword evidence="8" id="KW-1133">Transmembrane helix</keyword>
<dbReference type="Proteomes" id="UP001431209">
    <property type="component" value="Unassembled WGS sequence"/>
</dbReference>
<dbReference type="GO" id="GO:0046512">
    <property type="term" value="P:sphingosine biosynthetic process"/>
    <property type="evidence" value="ECO:0007669"/>
    <property type="project" value="TreeGrafter"/>
</dbReference>
<feature type="domain" description="Aminotransferase class I/classII large" evidence="9">
    <location>
        <begin position="106"/>
        <end position="464"/>
    </location>
</feature>
<keyword evidence="8" id="KW-0812">Transmembrane</keyword>
<dbReference type="Gene3D" id="3.90.1150.10">
    <property type="entry name" value="Aspartate Aminotransferase, domain 1"/>
    <property type="match status" value="1"/>
</dbReference>
<evidence type="ECO:0000256" key="6">
    <source>
        <dbReference type="ARBA" id="ARBA00048528"/>
    </source>
</evidence>
<evidence type="ECO:0000256" key="3">
    <source>
        <dbReference type="ARBA" id="ARBA00013220"/>
    </source>
</evidence>
<evidence type="ECO:0000256" key="1">
    <source>
        <dbReference type="ARBA" id="ARBA00001933"/>
    </source>
</evidence>
<evidence type="ECO:0000256" key="4">
    <source>
        <dbReference type="ARBA" id="ARBA00022679"/>
    </source>
</evidence>
<dbReference type="GO" id="GO:0030170">
    <property type="term" value="F:pyridoxal phosphate binding"/>
    <property type="evidence" value="ECO:0007669"/>
    <property type="project" value="InterPro"/>
</dbReference>
<dbReference type="InterPro" id="IPR001917">
    <property type="entry name" value="Aminotrans_II_pyridoxalP_BS"/>
</dbReference>
<evidence type="ECO:0000256" key="5">
    <source>
        <dbReference type="ARBA" id="ARBA00022898"/>
    </source>
</evidence>
<dbReference type="GO" id="GO:0046513">
    <property type="term" value="P:ceramide biosynthetic process"/>
    <property type="evidence" value="ECO:0007669"/>
    <property type="project" value="TreeGrafter"/>
</dbReference>
<dbReference type="PANTHER" id="PTHR13693">
    <property type="entry name" value="CLASS II AMINOTRANSFERASE/8-AMINO-7-OXONONANOATE SYNTHASE"/>
    <property type="match status" value="1"/>
</dbReference>
<keyword evidence="4" id="KW-0808">Transferase</keyword>
<keyword evidence="8" id="KW-0472">Membrane</keyword>
<dbReference type="AlphaFoldDB" id="A0AAW2YNR8"/>
<comment type="cofactor">
    <cofactor evidence="1 7">
        <name>pyridoxal 5'-phosphate</name>
        <dbReference type="ChEBI" id="CHEBI:597326"/>
    </cofactor>
</comment>
<dbReference type="InterPro" id="IPR050087">
    <property type="entry name" value="AON_synthase_class-II"/>
</dbReference>
<dbReference type="Pfam" id="PF00155">
    <property type="entry name" value="Aminotran_1_2"/>
    <property type="match status" value="1"/>
</dbReference>
<dbReference type="EMBL" id="JAOPGA020000471">
    <property type="protein sequence ID" value="KAL0478842.1"/>
    <property type="molecule type" value="Genomic_DNA"/>
</dbReference>
<dbReference type="PANTHER" id="PTHR13693:SF3">
    <property type="entry name" value="LD36009P"/>
    <property type="match status" value="1"/>
</dbReference>
<dbReference type="GO" id="GO:0004758">
    <property type="term" value="F:serine C-palmitoyltransferase activity"/>
    <property type="evidence" value="ECO:0007669"/>
    <property type="project" value="UniProtKB-EC"/>
</dbReference>
<reference evidence="10 11" key="1">
    <citation type="submission" date="2024-03" db="EMBL/GenBank/DDBJ databases">
        <title>The Acrasis kona genome and developmental transcriptomes reveal deep origins of eukaryotic multicellular pathways.</title>
        <authorList>
            <person name="Sheikh S."/>
            <person name="Fu C.-J."/>
            <person name="Brown M.W."/>
            <person name="Baldauf S.L."/>
        </authorList>
    </citation>
    <scope>NUCLEOTIDE SEQUENCE [LARGE SCALE GENOMIC DNA]</scope>
    <source>
        <strain evidence="10 11">ATCC MYA-3509</strain>
    </source>
</reference>
<name>A0AAW2YNR8_9EUKA</name>
<dbReference type="PROSITE" id="PS00599">
    <property type="entry name" value="AA_TRANSFER_CLASS_2"/>
    <property type="match status" value="1"/>
</dbReference>
<evidence type="ECO:0000256" key="2">
    <source>
        <dbReference type="ARBA" id="ARBA00008392"/>
    </source>
</evidence>
<dbReference type="SUPFAM" id="SSF53383">
    <property type="entry name" value="PLP-dependent transferases"/>
    <property type="match status" value="1"/>
</dbReference>
<proteinExistence type="inferred from homology"/>
<dbReference type="GO" id="GO:0016020">
    <property type="term" value="C:membrane"/>
    <property type="evidence" value="ECO:0007669"/>
    <property type="project" value="GOC"/>
</dbReference>
<keyword evidence="11" id="KW-1185">Reference proteome</keyword>
<evidence type="ECO:0000313" key="11">
    <source>
        <dbReference type="Proteomes" id="UP001431209"/>
    </source>
</evidence>
<organism evidence="10 11">
    <name type="scientific">Acrasis kona</name>
    <dbReference type="NCBI Taxonomy" id="1008807"/>
    <lineage>
        <taxon>Eukaryota</taxon>
        <taxon>Discoba</taxon>
        <taxon>Heterolobosea</taxon>
        <taxon>Tetramitia</taxon>
        <taxon>Eutetramitia</taxon>
        <taxon>Acrasidae</taxon>
        <taxon>Acrasis</taxon>
    </lineage>
</organism>
<evidence type="ECO:0000259" key="9">
    <source>
        <dbReference type="Pfam" id="PF00155"/>
    </source>
</evidence>
<dbReference type="InterPro" id="IPR015424">
    <property type="entry name" value="PyrdxlP-dep_Trfase"/>
</dbReference>
<dbReference type="CDD" id="cd06454">
    <property type="entry name" value="KBL_like"/>
    <property type="match status" value="1"/>
</dbReference>
<protein>
    <recommendedName>
        <fullName evidence="3">serine C-palmitoyltransferase</fullName>
        <ecNumber evidence="3">2.3.1.50</ecNumber>
    </recommendedName>
</protein>
<dbReference type="InterPro" id="IPR015422">
    <property type="entry name" value="PyrdxlP-dep_Trfase_small"/>
</dbReference>
<sequence length="487" mass="54124">MTNCNPSLFTILTTYLNFLALLIFGHVRDFWRTYFVADSSSVVTPKGYAPLLKSFDDFYQRRMYTRIKDCWERPICSRPAAWIDIMERVSTDFNKTFTFTKKTIHALNLGSYNYLGFALNPDHVTKEIFNSLDQYGIGTCSPAGEFGYTAVHRDLEKEVAQFVGKEDSVVFSMGYATNSTTFPCLAGKGSLIISDRLNHTSIVRGARATGAKIEVFKHNNMKHLEHVIRQAIVKGQPKTRRPWKKIIIVVEGIYSMEGEMVDLKTCVELKKKYKCYLYVDEAHSIGAIGKSGKGICEHTGVDPADVDILMGTFTKSFGSVGGYVASSKAVINHIRRTSFSPLYGSSMPVACACQALNALRVITGEDGTNIGKERLQALARNSEYFLNGLRKLGFEVIADVGSPVIVVMLYNPGKMPGFSRECLKRGVAVVVVGAPATDILEGRVRFCLSANHTIEDLELALEKLSEVGDLTNTKYMKQKMLQGQDTH</sequence>
<dbReference type="InterPro" id="IPR015421">
    <property type="entry name" value="PyrdxlP-dep_Trfase_major"/>
</dbReference>
<accession>A0AAW2YNR8</accession>
<evidence type="ECO:0000256" key="7">
    <source>
        <dbReference type="RuleBase" id="RU003693"/>
    </source>
</evidence>
<evidence type="ECO:0000256" key="8">
    <source>
        <dbReference type="SAM" id="Phobius"/>
    </source>
</evidence>
<comment type="caution">
    <text evidence="10">The sequence shown here is derived from an EMBL/GenBank/DDBJ whole genome shotgun (WGS) entry which is preliminary data.</text>
</comment>
<dbReference type="EC" id="2.3.1.50" evidence="3"/>
<dbReference type="Gene3D" id="3.40.640.10">
    <property type="entry name" value="Type I PLP-dependent aspartate aminotransferase-like (Major domain)"/>
    <property type="match status" value="1"/>
</dbReference>
<comment type="catalytic activity">
    <reaction evidence="6">
        <text>L-serine + hexadecanoyl-CoA + H(+) = 3-oxosphinganine + CO2 + CoA</text>
        <dbReference type="Rhea" id="RHEA:14761"/>
        <dbReference type="ChEBI" id="CHEBI:15378"/>
        <dbReference type="ChEBI" id="CHEBI:16526"/>
        <dbReference type="ChEBI" id="CHEBI:33384"/>
        <dbReference type="ChEBI" id="CHEBI:57287"/>
        <dbReference type="ChEBI" id="CHEBI:57379"/>
        <dbReference type="ChEBI" id="CHEBI:58299"/>
        <dbReference type="EC" id="2.3.1.50"/>
    </reaction>
</comment>